<dbReference type="AlphaFoldDB" id="A0A392UR26"/>
<feature type="domain" description="Retroviral polymerase SH3-like" evidence="1">
    <location>
        <begin position="1"/>
        <end position="45"/>
    </location>
</feature>
<sequence length="68" mass="7718">MDPKSDEGIFLDYSINSRAYRVFNSRKKVIMEFINVVIDDSADEKTTDVADDAIASDFQDDLQDVEPV</sequence>
<accession>A0A392UR26</accession>
<dbReference type="Proteomes" id="UP000265520">
    <property type="component" value="Unassembled WGS sequence"/>
</dbReference>
<evidence type="ECO:0000313" key="2">
    <source>
        <dbReference type="EMBL" id="MCI74936.1"/>
    </source>
</evidence>
<feature type="non-terminal residue" evidence="2">
    <location>
        <position position="68"/>
    </location>
</feature>
<keyword evidence="3" id="KW-1185">Reference proteome</keyword>
<reference evidence="2 3" key="1">
    <citation type="journal article" date="2018" name="Front. Plant Sci.">
        <title>Red Clover (Trifolium pratense) and Zigzag Clover (T. medium) - A Picture of Genomic Similarities and Differences.</title>
        <authorList>
            <person name="Dluhosova J."/>
            <person name="Istvanek J."/>
            <person name="Nedelnik J."/>
            <person name="Repkova J."/>
        </authorList>
    </citation>
    <scope>NUCLEOTIDE SEQUENCE [LARGE SCALE GENOMIC DNA]</scope>
    <source>
        <strain evidence="3">cv. 10/8</strain>
        <tissue evidence="2">Leaf</tissue>
    </source>
</reference>
<protein>
    <submittedName>
        <fullName evidence="2">Gag-pol polyprotein</fullName>
    </submittedName>
</protein>
<organism evidence="2 3">
    <name type="scientific">Trifolium medium</name>
    <dbReference type="NCBI Taxonomy" id="97028"/>
    <lineage>
        <taxon>Eukaryota</taxon>
        <taxon>Viridiplantae</taxon>
        <taxon>Streptophyta</taxon>
        <taxon>Embryophyta</taxon>
        <taxon>Tracheophyta</taxon>
        <taxon>Spermatophyta</taxon>
        <taxon>Magnoliopsida</taxon>
        <taxon>eudicotyledons</taxon>
        <taxon>Gunneridae</taxon>
        <taxon>Pentapetalae</taxon>
        <taxon>rosids</taxon>
        <taxon>fabids</taxon>
        <taxon>Fabales</taxon>
        <taxon>Fabaceae</taxon>
        <taxon>Papilionoideae</taxon>
        <taxon>50 kb inversion clade</taxon>
        <taxon>NPAAA clade</taxon>
        <taxon>Hologalegina</taxon>
        <taxon>IRL clade</taxon>
        <taxon>Trifolieae</taxon>
        <taxon>Trifolium</taxon>
    </lineage>
</organism>
<evidence type="ECO:0000313" key="3">
    <source>
        <dbReference type="Proteomes" id="UP000265520"/>
    </source>
</evidence>
<dbReference type="EMBL" id="LXQA010871448">
    <property type="protein sequence ID" value="MCI74936.1"/>
    <property type="molecule type" value="Genomic_DNA"/>
</dbReference>
<evidence type="ECO:0000259" key="1">
    <source>
        <dbReference type="Pfam" id="PF25597"/>
    </source>
</evidence>
<proteinExistence type="predicted"/>
<dbReference type="InterPro" id="IPR057670">
    <property type="entry name" value="SH3_retrovirus"/>
</dbReference>
<dbReference type="Pfam" id="PF25597">
    <property type="entry name" value="SH3_retrovirus"/>
    <property type="match status" value="1"/>
</dbReference>
<name>A0A392UR26_9FABA</name>
<comment type="caution">
    <text evidence="2">The sequence shown here is derived from an EMBL/GenBank/DDBJ whole genome shotgun (WGS) entry which is preliminary data.</text>
</comment>